<feature type="domain" description="Replication factor Mcm10 C-terminal" evidence="10">
    <location>
        <begin position="653"/>
        <end position="975"/>
    </location>
</feature>
<feature type="region of interest" description="Disordered" evidence="9">
    <location>
        <begin position="396"/>
        <end position="416"/>
    </location>
</feature>
<evidence type="ECO:0000313" key="12">
    <source>
        <dbReference type="Proteomes" id="UP001152799"/>
    </source>
</evidence>
<keyword evidence="8" id="KW-0539">Nucleus</keyword>
<comment type="subcellular location">
    <subcellularLocation>
        <location evidence="1">Nucleus</location>
    </subcellularLocation>
</comment>
<evidence type="ECO:0000313" key="11">
    <source>
        <dbReference type="EMBL" id="CAG9761311.1"/>
    </source>
</evidence>
<feature type="compositionally biased region" description="Polar residues" evidence="9">
    <location>
        <begin position="132"/>
        <end position="142"/>
    </location>
</feature>
<dbReference type="Proteomes" id="UP001152799">
    <property type="component" value="Chromosome 10"/>
</dbReference>
<evidence type="ECO:0000256" key="2">
    <source>
        <dbReference type="ARBA" id="ARBA00009679"/>
    </source>
</evidence>
<dbReference type="Gene3D" id="2.40.50.140">
    <property type="entry name" value="Nucleic acid-binding proteins"/>
    <property type="match status" value="1"/>
</dbReference>
<dbReference type="GO" id="GO:0043596">
    <property type="term" value="C:nuclear replication fork"/>
    <property type="evidence" value="ECO:0007669"/>
    <property type="project" value="TreeGrafter"/>
</dbReference>
<dbReference type="Pfam" id="PF24863">
    <property type="entry name" value="zf-CCCH_Mcm10"/>
    <property type="match status" value="1"/>
</dbReference>
<keyword evidence="4" id="KW-0235">DNA replication</keyword>
<feature type="compositionally biased region" description="Polar residues" evidence="9">
    <location>
        <begin position="569"/>
        <end position="578"/>
    </location>
</feature>
<sequence>MDVEDDPLLSLLAAVTEELPEDVNSETLAKAEPPTSSKRILKDADIFQDIDIDSDLPTKPLSTVIHNGDTDSSDDEGNRNFELKQYNECGQEIKRLLTDSISPSHYGAPKQRIARGTPSWLNKAPKEKPQLTKPSINQNKKSQFGEIPPTKKEFQDVLIDPHFSLRIVNPKISSAVLQERMQGRLAVKFSDLSRQIFAGNLKDKDWVISGVVIHKSPPKTSQKGSEYSIWTLCDLKDDMKTVGLFMFSSAHKELWKTMVGSVVGVLNPGILERRDGSKDQATLSVDTAQKVMVLGQSKDYGICKSMKKNGEKCTAAINLSICEFCIYHIKQEYQKCSKRSELQANFAGKGLVNLRNKVLGKNEVFYAGKSYMAIPAKKSKKLESRDSNILQNLSSLNPSSHNISKTKKLSKTQPKGMARHLDVNPAQRARDLELLQKLGGPSIEAKTNFTNTQSEEVTLESSKATAIEVISKLKAKTQQNIPVKKPQYDLKGDLFVNVDNKRSFSGKTSETLSLEDSKNTALSVITKLKAKNGETKKLNVDENEGEMMISLEEFEDELNYSDNEENLPGTENVSNFKNSKFDAGIPSGTPKSGLLTENVSNDKSIGSSKPGSSKELLTPIKKTSIIGTPKPGNSKEPFTPNGNITPGSRKTSIGTPKFGNSKEPLTPNGKITSGFGKTSVGTPRSGNLDVKESADVRKTSFGTPKSANLQEKNTNIKKTTLFESTPSSTLPKNSLNKSALDNLTMNIPTLSGSGKTLIDLNKPIARKHVDRAKVNAIKFIQRNGPIKKVDPNNTRGSGSKKRTIESLMGQNPPENNNHVAKKSKLQESEFISDRFKKMMAMTSMHQDLLQQHDDMEEEKYFNKLEIKEKMEDKMANTHKVKCKAVKCLQCKYTSFSASDLCKSEHHALKVFDAMKRFYKCSNCQNRTVTLELIPTRPCTNCGGSNWQKTGMMKEKIAKVQHSLSIRGGEQKFVNSHVADANLDLLVPDD</sequence>
<dbReference type="FunFam" id="2.40.50.140:FF:000174">
    <property type="entry name" value="DNA replication licensing factor mcm10"/>
    <property type="match status" value="1"/>
</dbReference>
<dbReference type="EMBL" id="OU892286">
    <property type="protein sequence ID" value="CAG9761311.1"/>
    <property type="molecule type" value="Genomic_DNA"/>
</dbReference>
<dbReference type="InterPro" id="IPR040184">
    <property type="entry name" value="Mcm10"/>
</dbReference>
<keyword evidence="5" id="KW-0479">Metal-binding</keyword>
<dbReference type="GO" id="GO:0003697">
    <property type="term" value="F:single-stranded DNA binding"/>
    <property type="evidence" value="ECO:0007669"/>
    <property type="project" value="InterPro"/>
</dbReference>
<dbReference type="GO" id="GO:0006270">
    <property type="term" value="P:DNA replication initiation"/>
    <property type="evidence" value="ECO:0007669"/>
    <property type="project" value="InterPro"/>
</dbReference>
<proteinExistence type="inferred from homology"/>
<dbReference type="InterPro" id="IPR012340">
    <property type="entry name" value="NA-bd_OB-fold"/>
</dbReference>
<dbReference type="InterPro" id="IPR015411">
    <property type="entry name" value="Rep_factor_Mcm10_C"/>
</dbReference>
<dbReference type="Pfam" id="PF09329">
    <property type="entry name" value="zf-primase"/>
    <property type="match status" value="1"/>
</dbReference>
<evidence type="ECO:0000256" key="5">
    <source>
        <dbReference type="ARBA" id="ARBA00022723"/>
    </source>
</evidence>
<evidence type="ECO:0000256" key="3">
    <source>
        <dbReference type="ARBA" id="ARBA00017770"/>
    </source>
</evidence>
<evidence type="ECO:0000256" key="8">
    <source>
        <dbReference type="ARBA" id="ARBA00023242"/>
    </source>
</evidence>
<feature type="region of interest" description="Disordered" evidence="9">
    <location>
        <begin position="561"/>
        <end position="688"/>
    </location>
</feature>
<dbReference type="PANTHER" id="PTHR13454">
    <property type="entry name" value="PROTEIN MCM10 HOMOLOG"/>
    <property type="match status" value="1"/>
</dbReference>
<dbReference type="InterPro" id="IPR056791">
    <property type="entry name" value="Znf_Mcm10_C"/>
</dbReference>
<feature type="compositionally biased region" description="Polar residues" evidence="9">
    <location>
        <begin position="808"/>
        <end position="818"/>
    </location>
</feature>
<evidence type="ECO:0000256" key="4">
    <source>
        <dbReference type="ARBA" id="ARBA00022705"/>
    </source>
</evidence>
<keyword evidence="12" id="KW-1185">Reference proteome</keyword>
<evidence type="ECO:0000259" key="10">
    <source>
        <dbReference type="SMART" id="SM01280"/>
    </source>
</evidence>
<feature type="region of interest" description="Disordered" evidence="9">
    <location>
        <begin position="101"/>
        <end position="147"/>
    </location>
</feature>
<dbReference type="PANTHER" id="PTHR13454:SF11">
    <property type="entry name" value="PROTEIN MCM10 HOMOLOG"/>
    <property type="match status" value="1"/>
</dbReference>
<keyword evidence="6" id="KW-0863">Zinc-finger</keyword>
<dbReference type="Pfam" id="PF09332">
    <property type="entry name" value="Mcm10"/>
    <property type="match status" value="1"/>
</dbReference>
<feature type="compositionally biased region" description="Polar residues" evidence="9">
    <location>
        <begin position="669"/>
        <end position="685"/>
    </location>
</feature>
<dbReference type="SMART" id="SM01280">
    <property type="entry name" value="Mcm10"/>
    <property type="match status" value="1"/>
</dbReference>
<dbReference type="InterPro" id="IPR055065">
    <property type="entry name" value="OB_MCM10"/>
</dbReference>
<feature type="compositionally biased region" description="Polar residues" evidence="9">
    <location>
        <begin position="640"/>
        <end position="654"/>
    </location>
</feature>
<dbReference type="OrthoDB" id="273123at2759"/>
<evidence type="ECO:0000256" key="9">
    <source>
        <dbReference type="SAM" id="MobiDB-lite"/>
    </source>
</evidence>
<gene>
    <name evidence="11" type="ORF">CEUTPL_LOCUS2016</name>
</gene>
<name>A0A9N9MFJ8_9CUCU</name>
<accession>A0A9N9MFJ8</accession>
<evidence type="ECO:0000256" key="1">
    <source>
        <dbReference type="ARBA" id="ARBA00004123"/>
    </source>
</evidence>
<reference evidence="11" key="1">
    <citation type="submission" date="2022-01" db="EMBL/GenBank/DDBJ databases">
        <authorList>
            <person name="King R."/>
        </authorList>
    </citation>
    <scope>NUCLEOTIDE SEQUENCE</scope>
</reference>
<feature type="compositionally biased region" description="Low complexity" evidence="9">
    <location>
        <begin position="603"/>
        <end position="614"/>
    </location>
</feature>
<dbReference type="GO" id="GO:0003688">
    <property type="term" value="F:DNA replication origin binding"/>
    <property type="evidence" value="ECO:0007669"/>
    <property type="project" value="TreeGrafter"/>
</dbReference>
<dbReference type="Pfam" id="PF22379">
    <property type="entry name" value="OB_MCM10"/>
    <property type="match status" value="1"/>
</dbReference>
<evidence type="ECO:0000256" key="7">
    <source>
        <dbReference type="ARBA" id="ARBA00022833"/>
    </source>
</evidence>
<organism evidence="11 12">
    <name type="scientific">Ceutorhynchus assimilis</name>
    <name type="common">cabbage seed weevil</name>
    <dbReference type="NCBI Taxonomy" id="467358"/>
    <lineage>
        <taxon>Eukaryota</taxon>
        <taxon>Metazoa</taxon>
        <taxon>Ecdysozoa</taxon>
        <taxon>Arthropoda</taxon>
        <taxon>Hexapoda</taxon>
        <taxon>Insecta</taxon>
        <taxon>Pterygota</taxon>
        <taxon>Neoptera</taxon>
        <taxon>Endopterygota</taxon>
        <taxon>Coleoptera</taxon>
        <taxon>Polyphaga</taxon>
        <taxon>Cucujiformia</taxon>
        <taxon>Curculionidae</taxon>
        <taxon>Ceutorhynchinae</taxon>
        <taxon>Ceutorhynchus</taxon>
    </lineage>
</organism>
<protein>
    <recommendedName>
        <fullName evidence="3">Protein MCM10 homolog</fullName>
    </recommendedName>
</protein>
<keyword evidence="7" id="KW-0862">Zinc</keyword>
<evidence type="ECO:0000256" key="6">
    <source>
        <dbReference type="ARBA" id="ARBA00022771"/>
    </source>
</evidence>
<dbReference type="AlphaFoldDB" id="A0A9N9MFJ8"/>
<dbReference type="GO" id="GO:0008270">
    <property type="term" value="F:zinc ion binding"/>
    <property type="evidence" value="ECO:0007669"/>
    <property type="project" value="UniProtKB-KW"/>
</dbReference>
<dbReference type="InterPro" id="IPR015408">
    <property type="entry name" value="Znf_Mcm10/DnaG"/>
</dbReference>
<feature type="region of interest" description="Disordered" evidence="9">
    <location>
        <begin position="785"/>
        <end position="824"/>
    </location>
</feature>
<comment type="similarity">
    <text evidence="2">Belongs to the MCM10 family.</text>
</comment>